<dbReference type="PROSITE" id="PS00463">
    <property type="entry name" value="ZN2_CY6_FUNGAL_1"/>
    <property type="match status" value="1"/>
</dbReference>
<dbReference type="GO" id="GO:0000981">
    <property type="term" value="F:DNA-binding transcription factor activity, RNA polymerase II-specific"/>
    <property type="evidence" value="ECO:0007669"/>
    <property type="project" value="InterPro"/>
</dbReference>
<dbReference type="SUPFAM" id="SSF57701">
    <property type="entry name" value="Zn2/Cys6 DNA-binding domain"/>
    <property type="match status" value="1"/>
</dbReference>
<gene>
    <name evidence="5" type="ORF">BU26DRAFT_464537</name>
</gene>
<dbReference type="Pfam" id="PF04082">
    <property type="entry name" value="Fungal_trans"/>
    <property type="match status" value="1"/>
</dbReference>
<evidence type="ECO:0000313" key="6">
    <source>
        <dbReference type="Proteomes" id="UP000800094"/>
    </source>
</evidence>
<dbReference type="OrthoDB" id="4116913at2759"/>
<protein>
    <recommendedName>
        <fullName evidence="4">Zn(2)-C6 fungal-type domain-containing protein</fullName>
    </recommendedName>
</protein>
<keyword evidence="2" id="KW-0539">Nucleus</keyword>
<evidence type="ECO:0000256" key="3">
    <source>
        <dbReference type="SAM" id="Coils"/>
    </source>
</evidence>
<dbReference type="Proteomes" id="UP000800094">
    <property type="component" value="Unassembled WGS sequence"/>
</dbReference>
<dbReference type="RefSeq" id="XP_033679358.1">
    <property type="nucleotide sequence ID" value="XM_033825168.1"/>
</dbReference>
<dbReference type="InterPro" id="IPR001138">
    <property type="entry name" value="Zn2Cys6_DnaBD"/>
</dbReference>
<sequence>MSSAGPSGVEKRGSAATVRACDTCRRRKRRCKWAPGANSCTPCLQIKEECTTTHVRKPRSKPQKRDRIAEYESRIQRLEALLKERSEAQPQVQEQPLQRPDDQVHLSTLVDNVRNEAAAFPSSQAMSISPLAYEGGLGPIDPERILTDPSLDPSSTEDPLDDLFEPSAEFQEDAAILQDPSFQPSSASASMSNLSISPAPVPRIPTACEYSLPPPELGTSLLAEFLVDFNTVYPLYRPYAIAEHLRVCYAGGSDGTPLAWASVYVVLGIAHRSRAMSAVATPQDNAMADFYIARILPTVSGLLLAPPSLGLVQCLLGVAMLIRTSSYSTPHVLFVSTALRIAQSLAYNDDQHLASTTASVSASEDSDADIEQQRRVFWLAFIQDTDESILSNLPTSHRREDITTSIPDENPEDSLGAVKAAEGNWTVNLFSLRARLALIQAWAIEQVFSIKARNKSVEELTAATHSLLGRLREWHRHELFQLNVQELQQLLYRSDFLHVLTVEASYFATEFRLHGFLALGMDPRVNPFSADALTQLANQKEHNSFKDAQRLLSLLAVAPQGDVGICWMTKLPIIAALVTVLAHHLHYPNETPPSSDSMREYSRILRMLSTLIEKRPDFEVQKMRDLCMVLFSRVETGLRVSWLNNVVDEGELGSA</sequence>
<feature type="coiled-coil region" evidence="3">
    <location>
        <begin position="61"/>
        <end position="88"/>
    </location>
</feature>
<keyword evidence="6" id="KW-1185">Reference proteome</keyword>
<feature type="domain" description="Zn(2)-C6 fungal-type" evidence="4">
    <location>
        <begin position="20"/>
        <end position="52"/>
    </location>
</feature>
<dbReference type="GeneID" id="54578498"/>
<evidence type="ECO:0000313" key="5">
    <source>
        <dbReference type="EMBL" id="KAF2244354.1"/>
    </source>
</evidence>
<evidence type="ECO:0000259" key="4">
    <source>
        <dbReference type="PROSITE" id="PS50048"/>
    </source>
</evidence>
<dbReference type="CDD" id="cd12148">
    <property type="entry name" value="fungal_TF_MHR"/>
    <property type="match status" value="1"/>
</dbReference>
<dbReference type="PANTHER" id="PTHR46910:SF39">
    <property type="entry name" value="ZN(II)2CYS6 TRANSCRIPTION FACTOR (EUROFUNG)"/>
    <property type="match status" value="1"/>
</dbReference>
<dbReference type="SMART" id="SM00906">
    <property type="entry name" value="Fungal_trans"/>
    <property type="match status" value="1"/>
</dbReference>
<keyword evidence="1" id="KW-0479">Metal-binding</keyword>
<dbReference type="PANTHER" id="PTHR46910">
    <property type="entry name" value="TRANSCRIPTION FACTOR PDR1"/>
    <property type="match status" value="1"/>
</dbReference>
<dbReference type="InterPro" id="IPR050987">
    <property type="entry name" value="AtrR-like"/>
</dbReference>
<name>A0A6A6I1I0_9PLEO</name>
<dbReference type="GO" id="GO:0003677">
    <property type="term" value="F:DNA binding"/>
    <property type="evidence" value="ECO:0007669"/>
    <property type="project" value="InterPro"/>
</dbReference>
<dbReference type="EMBL" id="ML987203">
    <property type="protein sequence ID" value="KAF2244354.1"/>
    <property type="molecule type" value="Genomic_DNA"/>
</dbReference>
<dbReference type="PROSITE" id="PS50048">
    <property type="entry name" value="ZN2_CY6_FUNGAL_2"/>
    <property type="match status" value="1"/>
</dbReference>
<dbReference type="GO" id="GO:0008270">
    <property type="term" value="F:zinc ion binding"/>
    <property type="evidence" value="ECO:0007669"/>
    <property type="project" value="InterPro"/>
</dbReference>
<dbReference type="InterPro" id="IPR036864">
    <property type="entry name" value="Zn2-C6_fun-type_DNA-bd_sf"/>
</dbReference>
<proteinExistence type="predicted"/>
<accession>A0A6A6I1I0</accession>
<keyword evidence="3" id="KW-0175">Coiled coil</keyword>
<organism evidence="5 6">
    <name type="scientific">Trematosphaeria pertusa</name>
    <dbReference type="NCBI Taxonomy" id="390896"/>
    <lineage>
        <taxon>Eukaryota</taxon>
        <taxon>Fungi</taxon>
        <taxon>Dikarya</taxon>
        <taxon>Ascomycota</taxon>
        <taxon>Pezizomycotina</taxon>
        <taxon>Dothideomycetes</taxon>
        <taxon>Pleosporomycetidae</taxon>
        <taxon>Pleosporales</taxon>
        <taxon>Massarineae</taxon>
        <taxon>Trematosphaeriaceae</taxon>
        <taxon>Trematosphaeria</taxon>
    </lineage>
</organism>
<dbReference type="GO" id="GO:0006351">
    <property type="term" value="P:DNA-templated transcription"/>
    <property type="evidence" value="ECO:0007669"/>
    <property type="project" value="InterPro"/>
</dbReference>
<evidence type="ECO:0000256" key="2">
    <source>
        <dbReference type="ARBA" id="ARBA00023242"/>
    </source>
</evidence>
<dbReference type="Gene3D" id="4.10.240.10">
    <property type="entry name" value="Zn(2)-C6 fungal-type DNA-binding domain"/>
    <property type="match status" value="1"/>
</dbReference>
<evidence type="ECO:0000256" key="1">
    <source>
        <dbReference type="ARBA" id="ARBA00022723"/>
    </source>
</evidence>
<reference evidence="5" key="1">
    <citation type="journal article" date="2020" name="Stud. Mycol.">
        <title>101 Dothideomycetes genomes: a test case for predicting lifestyles and emergence of pathogens.</title>
        <authorList>
            <person name="Haridas S."/>
            <person name="Albert R."/>
            <person name="Binder M."/>
            <person name="Bloem J."/>
            <person name="Labutti K."/>
            <person name="Salamov A."/>
            <person name="Andreopoulos B."/>
            <person name="Baker S."/>
            <person name="Barry K."/>
            <person name="Bills G."/>
            <person name="Bluhm B."/>
            <person name="Cannon C."/>
            <person name="Castanera R."/>
            <person name="Culley D."/>
            <person name="Daum C."/>
            <person name="Ezra D."/>
            <person name="Gonzalez J."/>
            <person name="Henrissat B."/>
            <person name="Kuo A."/>
            <person name="Liang C."/>
            <person name="Lipzen A."/>
            <person name="Lutzoni F."/>
            <person name="Magnuson J."/>
            <person name="Mondo S."/>
            <person name="Nolan M."/>
            <person name="Ohm R."/>
            <person name="Pangilinan J."/>
            <person name="Park H.-J."/>
            <person name="Ramirez L."/>
            <person name="Alfaro M."/>
            <person name="Sun H."/>
            <person name="Tritt A."/>
            <person name="Yoshinaga Y."/>
            <person name="Zwiers L.-H."/>
            <person name="Turgeon B."/>
            <person name="Goodwin S."/>
            <person name="Spatafora J."/>
            <person name="Crous P."/>
            <person name="Grigoriev I."/>
        </authorList>
    </citation>
    <scope>NUCLEOTIDE SEQUENCE</scope>
    <source>
        <strain evidence="5">CBS 122368</strain>
    </source>
</reference>
<dbReference type="AlphaFoldDB" id="A0A6A6I1I0"/>
<dbReference type="InterPro" id="IPR007219">
    <property type="entry name" value="XnlR_reg_dom"/>
</dbReference>